<dbReference type="Proteomes" id="UP000826271">
    <property type="component" value="Unassembled WGS sequence"/>
</dbReference>
<comment type="caution">
    <text evidence="1">The sequence shown here is derived from an EMBL/GenBank/DDBJ whole genome shotgun (WGS) entry which is preliminary data.</text>
</comment>
<proteinExistence type="predicted"/>
<name>A0AAV6WZD5_9LAMI</name>
<reference evidence="1" key="1">
    <citation type="submission" date="2019-10" db="EMBL/GenBank/DDBJ databases">
        <authorList>
            <person name="Zhang R."/>
            <person name="Pan Y."/>
            <person name="Wang J."/>
            <person name="Ma R."/>
            <person name="Yu S."/>
        </authorList>
    </citation>
    <scope>NUCLEOTIDE SEQUENCE</scope>
    <source>
        <strain evidence="1">LA-IB0</strain>
        <tissue evidence="1">Leaf</tissue>
    </source>
</reference>
<evidence type="ECO:0008006" key="3">
    <source>
        <dbReference type="Google" id="ProtNLM"/>
    </source>
</evidence>
<protein>
    <recommendedName>
        <fullName evidence="3">RNase H type-1 domain-containing protein</fullName>
    </recommendedName>
</protein>
<sequence length="162" mass="18359">MLNRATGRTDGGRRLDFRRQLSIRSEYVLGPMRTCGLGITGGRLAQKIKKRIRVDSRWVPPRRDVVKVNFDGPIFQAMNGIEAMAAVEALRFSRSMGWRRIHVEGDCANLIWKLNSPDLDLSIIGNLVAHFLAREARIDQESALDLPSRAHESYMSDLDLLQ</sequence>
<gene>
    <name evidence="1" type="ORF">BUALT_Bualt09G0049000</name>
</gene>
<evidence type="ECO:0000313" key="1">
    <source>
        <dbReference type="EMBL" id="KAG8376301.1"/>
    </source>
</evidence>
<evidence type="ECO:0000313" key="2">
    <source>
        <dbReference type="Proteomes" id="UP000826271"/>
    </source>
</evidence>
<keyword evidence="2" id="KW-1185">Reference proteome</keyword>
<dbReference type="EMBL" id="WHWC01000009">
    <property type="protein sequence ID" value="KAG8376301.1"/>
    <property type="molecule type" value="Genomic_DNA"/>
</dbReference>
<accession>A0AAV6WZD5</accession>
<organism evidence="1 2">
    <name type="scientific">Buddleja alternifolia</name>
    <dbReference type="NCBI Taxonomy" id="168488"/>
    <lineage>
        <taxon>Eukaryota</taxon>
        <taxon>Viridiplantae</taxon>
        <taxon>Streptophyta</taxon>
        <taxon>Embryophyta</taxon>
        <taxon>Tracheophyta</taxon>
        <taxon>Spermatophyta</taxon>
        <taxon>Magnoliopsida</taxon>
        <taxon>eudicotyledons</taxon>
        <taxon>Gunneridae</taxon>
        <taxon>Pentapetalae</taxon>
        <taxon>asterids</taxon>
        <taxon>lamiids</taxon>
        <taxon>Lamiales</taxon>
        <taxon>Scrophulariaceae</taxon>
        <taxon>Buddlejeae</taxon>
        <taxon>Buddleja</taxon>
    </lineage>
</organism>
<dbReference type="AlphaFoldDB" id="A0AAV6WZD5"/>